<evidence type="ECO:0000313" key="2">
    <source>
        <dbReference type="Proteomes" id="UP000238338"/>
    </source>
</evidence>
<protein>
    <recommendedName>
        <fullName evidence="3">Galactose mutarotase-like enzyme</fullName>
    </recommendedName>
</protein>
<dbReference type="GO" id="GO:0003824">
    <property type="term" value="F:catalytic activity"/>
    <property type="evidence" value="ECO:0007669"/>
    <property type="project" value="InterPro"/>
</dbReference>
<dbReference type="EMBL" id="PVEP01000001">
    <property type="protein sequence ID" value="PQV58520.1"/>
    <property type="molecule type" value="Genomic_DNA"/>
</dbReference>
<accession>A0A2S8SCL9</accession>
<dbReference type="InterPro" id="IPR014718">
    <property type="entry name" value="GH-type_carb-bd"/>
</dbReference>
<sequence length="311" mass="32918">MADTTLCHLRSRFGRGTVRALSGALVDLEFDLGGRVIRPLASAPWGVLPPMADPQPAAHLTALGGEWPCVPFGRSSADPVKHGHGTDTDWHLIAAGPAQATLAIDYPTGHAVRRLERTVTLSDDAPRVEFSLTIHATRAATIPVGLHPILAFPDHGTLRLTPAAHGAIRTAPASLAPANASLAPDQAIGPDGIARRRDGTTTCLWDQPGRQGEDLILVQNCAGGVEADDGTTLTRLTWEASALPHLLIWIANPGLGQEPRLKGFRGLGLEPVAAHFDATPAGQGLTLSPDRPTIIRYAIDCRPSRPKEPRP</sequence>
<dbReference type="Gene3D" id="2.70.98.10">
    <property type="match status" value="1"/>
</dbReference>
<dbReference type="InterPro" id="IPR011013">
    <property type="entry name" value="Gal_mutarotase_sf_dom"/>
</dbReference>
<keyword evidence="2" id="KW-1185">Reference proteome</keyword>
<reference evidence="1 2" key="1">
    <citation type="submission" date="2018-02" db="EMBL/GenBank/DDBJ databases">
        <title>Genomic Encyclopedia of Archaeal and Bacterial Type Strains, Phase II (KMG-II): from individual species to whole genera.</title>
        <authorList>
            <person name="Goeker M."/>
        </authorList>
    </citation>
    <scope>NUCLEOTIDE SEQUENCE [LARGE SCALE GENOMIC DNA]</scope>
    <source>
        <strain evidence="1 2">DSM 18921</strain>
    </source>
</reference>
<evidence type="ECO:0000313" key="1">
    <source>
        <dbReference type="EMBL" id="PQV58520.1"/>
    </source>
</evidence>
<dbReference type="OrthoDB" id="7335506at2"/>
<comment type="caution">
    <text evidence="1">The sequence shown here is derived from an EMBL/GenBank/DDBJ whole genome shotgun (WGS) entry which is preliminary data.</text>
</comment>
<dbReference type="GO" id="GO:0030246">
    <property type="term" value="F:carbohydrate binding"/>
    <property type="evidence" value="ECO:0007669"/>
    <property type="project" value="InterPro"/>
</dbReference>
<name>A0A2S8SCL9_9RHOB</name>
<evidence type="ECO:0008006" key="3">
    <source>
        <dbReference type="Google" id="ProtNLM"/>
    </source>
</evidence>
<dbReference type="GO" id="GO:0005975">
    <property type="term" value="P:carbohydrate metabolic process"/>
    <property type="evidence" value="ECO:0007669"/>
    <property type="project" value="InterPro"/>
</dbReference>
<dbReference type="RefSeq" id="WP_105512792.1">
    <property type="nucleotide sequence ID" value="NZ_PVEP01000001.1"/>
</dbReference>
<dbReference type="AlphaFoldDB" id="A0A2S8SCL9"/>
<dbReference type="SUPFAM" id="SSF74650">
    <property type="entry name" value="Galactose mutarotase-like"/>
    <property type="match status" value="1"/>
</dbReference>
<gene>
    <name evidence="1" type="ORF">LX70_00332</name>
</gene>
<organism evidence="1 2">
    <name type="scientific">Albidovulum denitrificans</name>
    <dbReference type="NCBI Taxonomy" id="404881"/>
    <lineage>
        <taxon>Bacteria</taxon>
        <taxon>Pseudomonadati</taxon>
        <taxon>Pseudomonadota</taxon>
        <taxon>Alphaproteobacteria</taxon>
        <taxon>Rhodobacterales</taxon>
        <taxon>Paracoccaceae</taxon>
        <taxon>Albidovulum</taxon>
    </lineage>
</organism>
<dbReference type="Proteomes" id="UP000238338">
    <property type="component" value="Unassembled WGS sequence"/>
</dbReference>
<proteinExistence type="predicted"/>